<keyword evidence="4 10" id="KW-0808">Transferase</keyword>
<comment type="subunit">
    <text evidence="9 10">Homodimer. Probably interacts with PlsY.</text>
</comment>
<comment type="catalytic activity">
    <reaction evidence="1 10">
        <text>a fatty acyl-[ACP] + phosphate = an acyl phosphate + holo-[ACP]</text>
        <dbReference type="Rhea" id="RHEA:42292"/>
        <dbReference type="Rhea" id="RHEA-COMP:9685"/>
        <dbReference type="Rhea" id="RHEA-COMP:14125"/>
        <dbReference type="ChEBI" id="CHEBI:43474"/>
        <dbReference type="ChEBI" id="CHEBI:59918"/>
        <dbReference type="ChEBI" id="CHEBI:64479"/>
        <dbReference type="ChEBI" id="CHEBI:138651"/>
        <dbReference type="EC" id="2.3.1.274"/>
    </reaction>
</comment>
<keyword evidence="6 10" id="KW-0594">Phospholipid biosynthesis</keyword>
<evidence type="ECO:0000256" key="10">
    <source>
        <dbReference type="HAMAP-Rule" id="MF_00019"/>
    </source>
</evidence>
<evidence type="ECO:0000313" key="11">
    <source>
        <dbReference type="EMBL" id="ACU94285.1"/>
    </source>
</evidence>
<reference evidence="11 12" key="1">
    <citation type="journal article" date="2009" name="Stand. Genomic Sci.">
        <title>Complete genome sequence of Cryptobacterium curtum type strain (12-3).</title>
        <authorList>
            <person name="Mavrommatis K."/>
            <person name="Pukall R."/>
            <person name="Rohde C."/>
            <person name="Chen F."/>
            <person name="Sims D."/>
            <person name="Brettin T."/>
            <person name="Kuske C."/>
            <person name="Detter J.C."/>
            <person name="Han C."/>
            <person name="Lapidus A."/>
            <person name="Copeland A."/>
            <person name="Glavina Del Rio T."/>
            <person name="Nolan M."/>
            <person name="Lucas S."/>
            <person name="Tice H."/>
            <person name="Cheng J.F."/>
            <person name="Bruce D."/>
            <person name="Goodwin L."/>
            <person name="Pitluck S."/>
            <person name="Ovchinnikova G."/>
            <person name="Pati A."/>
            <person name="Ivanova N."/>
            <person name="Chen A."/>
            <person name="Palaniappan K."/>
            <person name="Chain P."/>
            <person name="D'haeseleer P."/>
            <person name="Goker M."/>
            <person name="Bristow J."/>
            <person name="Eisen J.A."/>
            <person name="Markowitz V."/>
            <person name="Hugenholtz P."/>
            <person name="Rohde M."/>
            <person name="Klenk H.P."/>
            <person name="Kyrpides N.C."/>
        </authorList>
    </citation>
    <scope>NUCLEOTIDE SEQUENCE [LARGE SCALE GENOMIC DNA]</scope>
    <source>
        <strain evidence="12">ATCC 700683 / DSM 15641 / 12-3</strain>
    </source>
</reference>
<keyword evidence="3 10" id="KW-0444">Lipid biosynthesis</keyword>
<keyword evidence="5 10" id="KW-0443">Lipid metabolism</keyword>
<dbReference type="GO" id="GO:0008654">
    <property type="term" value="P:phospholipid biosynthetic process"/>
    <property type="evidence" value="ECO:0007669"/>
    <property type="project" value="UniProtKB-KW"/>
</dbReference>
<dbReference type="PANTHER" id="PTHR30100">
    <property type="entry name" value="FATTY ACID/PHOSPHOLIPID SYNTHESIS PROTEIN PLSX"/>
    <property type="match status" value="1"/>
</dbReference>
<keyword evidence="2 10" id="KW-0963">Cytoplasm</keyword>
<dbReference type="AlphaFoldDB" id="C7MMZ5"/>
<dbReference type="SUPFAM" id="SSF53659">
    <property type="entry name" value="Isocitrate/Isopropylmalate dehydrogenase-like"/>
    <property type="match status" value="1"/>
</dbReference>
<name>C7MMZ5_CRYCD</name>
<dbReference type="GO" id="GO:0043811">
    <property type="term" value="F:phosphate:acyl-[acyl carrier protein] acyltransferase activity"/>
    <property type="evidence" value="ECO:0007669"/>
    <property type="project" value="UniProtKB-UniRule"/>
</dbReference>
<evidence type="ECO:0000256" key="4">
    <source>
        <dbReference type="ARBA" id="ARBA00022679"/>
    </source>
</evidence>
<evidence type="ECO:0000256" key="2">
    <source>
        <dbReference type="ARBA" id="ARBA00022490"/>
    </source>
</evidence>
<dbReference type="UniPathway" id="UPA00085"/>
<comment type="similarity">
    <text evidence="10">Belongs to the PlsX family.</text>
</comment>
<dbReference type="HAMAP" id="MF_00019">
    <property type="entry name" value="PlsX"/>
    <property type="match status" value="1"/>
</dbReference>
<evidence type="ECO:0000256" key="1">
    <source>
        <dbReference type="ARBA" id="ARBA00001232"/>
    </source>
</evidence>
<accession>C7MMZ5</accession>
<dbReference type="Proteomes" id="UP000000954">
    <property type="component" value="Chromosome"/>
</dbReference>
<evidence type="ECO:0000313" key="12">
    <source>
        <dbReference type="Proteomes" id="UP000000954"/>
    </source>
</evidence>
<dbReference type="STRING" id="469378.Ccur_05670"/>
<dbReference type="RefSeq" id="WP_012802973.1">
    <property type="nucleotide sequence ID" value="NC_013170.1"/>
</dbReference>
<evidence type="ECO:0000256" key="7">
    <source>
        <dbReference type="ARBA" id="ARBA00023264"/>
    </source>
</evidence>
<evidence type="ECO:0000256" key="6">
    <source>
        <dbReference type="ARBA" id="ARBA00023209"/>
    </source>
</evidence>
<dbReference type="Pfam" id="PF02504">
    <property type="entry name" value="FA_synthesis"/>
    <property type="match status" value="1"/>
</dbReference>
<dbReference type="InterPro" id="IPR012281">
    <property type="entry name" value="Phospholipid_synth_PlsX-like"/>
</dbReference>
<dbReference type="EC" id="2.3.1.274" evidence="8 10"/>
<dbReference type="GO" id="GO:0006633">
    <property type="term" value="P:fatty acid biosynthetic process"/>
    <property type="evidence" value="ECO:0007669"/>
    <property type="project" value="UniProtKB-UniRule"/>
</dbReference>
<dbReference type="eggNOG" id="COG0416">
    <property type="taxonomic scope" value="Bacteria"/>
</dbReference>
<keyword evidence="7 10" id="KW-1208">Phospholipid metabolism</keyword>
<dbReference type="PANTHER" id="PTHR30100:SF1">
    <property type="entry name" value="PHOSPHATE ACYLTRANSFERASE"/>
    <property type="match status" value="1"/>
</dbReference>
<dbReference type="InterPro" id="IPR003664">
    <property type="entry name" value="FA_synthesis"/>
</dbReference>
<keyword evidence="12" id="KW-1185">Reference proteome</keyword>
<organism evidence="11 12">
    <name type="scientific">Cryptobacterium curtum (strain ATCC 700683 / DSM 15641 / CCUG 43107 / 12-3)</name>
    <dbReference type="NCBI Taxonomy" id="469378"/>
    <lineage>
        <taxon>Bacteria</taxon>
        <taxon>Bacillati</taxon>
        <taxon>Actinomycetota</taxon>
        <taxon>Coriobacteriia</taxon>
        <taxon>Eggerthellales</taxon>
        <taxon>Eggerthellaceae</taxon>
        <taxon>Cryptobacterium</taxon>
    </lineage>
</organism>
<dbReference type="OrthoDB" id="9806408at2"/>
<protein>
    <recommendedName>
        <fullName evidence="8 10">Phosphate acyltransferase</fullName>
        <ecNumber evidence="8 10">2.3.1.274</ecNumber>
    </recommendedName>
    <alternativeName>
        <fullName evidence="10">Acyl-ACP phosphotransacylase</fullName>
    </alternativeName>
    <alternativeName>
        <fullName evidence="10">Acyl-[acyl-carrier-protein]--phosphate acyltransferase</fullName>
    </alternativeName>
    <alternativeName>
        <fullName evidence="10">Phosphate-acyl-ACP acyltransferase</fullName>
    </alternativeName>
</protein>
<comment type="subcellular location">
    <subcellularLocation>
        <location evidence="10">Cytoplasm</location>
    </subcellularLocation>
    <text evidence="10">Associated with the membrane possibly through PlsY.</text>
</comment>
<evidence type="ECO:0000256" key="8">
    <source>
        <dbReference type="ARBA" id="ARBA00024069"/>
    </source>
</evidence>
<proteinExistence type="inferred from homology"/>
<dbReference type="PIRSF" id="PIRSF002465">
    <property type="entry name" value="Phsphlp_syn_PlsX"/>
    <property type="match status" value="1"/>
</dbReference>
<dbReference type="EMBL" id="CP001682">
    <property type="protein sequence ID" value="ACU94285.1"/>
    <property type="molecule type" value="Genomic_DNA"/>
</dbReference>
<evidence type="ECO:0000256" key="9">
    <source>
        <dbReference type="ARBA" id="ARBA00046608"/>
    </source>
</evidence>
<evidence type="ECO:0000256" key="5">
    <source>
        <dbReference type="ARBA" id="ARBA00023098"/>
    </source>
</evidence>
<comment type="function">
    <text evidence="10">Catalyzes the reversible formation of acyl-phosphate (acyl-PO(4)) from acyl-[acyl-carrier-protein] (acyl-ACP). This enzyme utilizes acyl-ACP as fatty acyl donor, but not acyl-CoA.</text>
</comment>
<dbReference type="KEGG" id="ccu:Ccur_05670"/>
<gene>
    <name evidence="10" type="primary">plsX</name>
    <name evidence="11" type="ordered locus">Ccur_05670</name>
</gene>
<dbReference type="HOGENOM" id="CLU_039379_1_1_11"/>
<dbReference type="NCBIfam" id="TIGR00182">
    <property type="entry name" value="plsX"/>
    <property type="match status" value="1"/>
</dbReference>
<dbReference type="GO" id="GO:0005737">
    <property type="term" value="C:cytoplasm"/>
    <property type="evidence" value="ECO:0007669"/>
    <property type="project" value="UniProtKB-SubCell"/>
</dbReference>
<comment type="pathway">
    <text evidence="10">Lipid metabolism; phospholipid metabolism.</text>
</comment>
<sequence length="340" mass="34957">MNDTVTIAVDALGGDAGASVVLPGVAAALAQDSHLQVILCGPADIVEPFAREHERCQAQVTTEEIAMGEHPATAVRKKRDSSLVVGCRLVKEDRAQGFFSAGSTGAVLAAGTMVVGRIKGVARPALCTVLPSPAKPVILCDCGANADCKPEYLLQFAQMASIYAKTVLGRENPRVALLNIGSEEAKGSRLAQEAHALLKDKFPGFAGNAEGNDVLAGSFDVFVTDGFTGNVCLKTIEGTARTLMGALSGVFRANPLTMLAAALVKGGLVDLKRSLSSDETGAAPLLGVRGAIMVGHGSSNEQAVKNGVLTSARVARLGVSKIIAQTILPETASGTIIEGK</sequence>
<evidence type="ECO:0000256" key="3">
    <source>
        <dbReference type="ARBA" id="ARBA00022516"/>
    </source>
</evidence>
<dbReference type="Gene3D" id="3.40.718.10">
    <property type="entry name" value="Isopropylmalate Dehydrogenase"/>
    <property type="match status" value="1"/>
</dbReference>